<keyword evidence="1" id="KW-0472">Membrane</keyword>
<sequence length="89" mass="9626">MSSDMYLKGMVLIRLISASIEFTGAFLMWRYQRLDMAVRINGLLGLAGPIILTTTMLLGIAGLAATKVPLAKIAWIGAGVVMILWGTTR</sequence>
<name>A0A1R0IQH3_SULTH</name>
<feature type="transmembrane region" description="Helical" evidence="1">
    <location>
        <begin position="12"/>
        <end position="31"/>
    </location>
</feature>
<dbReference type="Proteomes" id="UP000242705">
    <property type="component" value="Unassembled WGS sequence"/>
</dbReference>
<dbReference type="RefSeq" id="WP_020374692.1">
    <property type="nucleotide sequence ID" value="NZ_MDZD01000018.1"/>
</dbReference>
<evidence type="ECO:0000313" key="2">
    <source>
        <dbReference type="EMBL" id="PSR29907.1"/>
    </source>
</evidence>
<keyword evidence="1" id="KW-0812">Transmembrane</keyword>
<protein>
    <submittedName>
        <fullName evidence="2">DUF2619 domain-containing protein</fullName>
    </submittedName>
</protein>
<accession>A0A1R0IQH3</accession>
<reference evidence="2 3" key="1">
    <citation type="journal article" date="2014" name="BMC Genomics">
        <title>Comparison of environmental and isolate Sulfobacillus genomes reveals diverse carbon, sulfur, nitrogen, and hydrogen metabolisms.</title>
        <authorList>
            <person name="Justice N.B."/>
            <person name="Norman A."/>
            <person name="Brown C.T."/>
            <person name="Singh A."/>
            <person name="Thomas B.C."/>
            <person name="Banfield J.F."/>
        </authorList>
    </citation>
    <scope>NUCLEOTIDE SEQUENCE [LARGE SCALE GENOMIC DNA]</scope>
    <source>
        <strain evidence="2">AMDSBA5</strain>
    </source>
</reference>
<gene>
    <name evidence="2" type="ORF">C7B47_00940</name>
</gene>
<dbReference type="EMBL" id="PXYX01000001">
    <property type="protein sequence ID" value="PSR29907.1"/>
    <property type="molecule type" value="Genomic_DNA"/>
</dbReference>
<proteinExistence type="predicted"/>
<evidence type="ECO:0000313" key="3">
    <source>
        <dbReference type="Proteomes" id="UP000242705"/>
    </source>
</evidence>
<comment type="caution">
    <text evidence="2">The sequence shown here is derived from an EMBL/GenBank/DDBJ whole genome shotgun (WGS) entry which is preliminary data.</text>
</comment>
<evidence type="ECO:0000256" key="1">
    <source>
        <dbReference type="SAM" id="Phobius"/>
    </source>
</evidence>
<organism evidence="2 3">
    <name type="scientific">Sulfobacillus thermosulfidooxidans</name>
    <dbReference type="NCBI Taxonomy" id="28034"/>
    <lineage>
        <taxon>Bacteria</taxon>
        <taxon>Bacillati</taxon>
        <taxon>Bacillota</taxon>
        <taxon>Clostridia</taxon>
        <taxon>Eubacteriales</taxon>
        <taxon>Clostridiales Family XVII. Incertae Sedis</taxon>
        <taxon>Sulfobacillus</taxon>
    </lineage>
</organism>
<feature type="transmembrane region" description="Helical" evidence="1">
    <location>
        <begin position="43"/>
        <end position="64"/>
    </location>
</feature>
<dbReference type="AlphaFoldDB" id="A0A1R0IQH3"/>
<dbReference type="Pfam" id="PF10942">
    <property type="entry name" value="DUF2619"/>
    <property type="match status" value="1"/>
</dbReference>
<keyword evidence="1" id="KW-1133">Transmembrane helix</keyword>
<dbReference type="InterPro" id="IPR020390">
    <property type="entry name" value="Uncharacterised_YqhV"/>
</dbReference>
<feature type="transmembrane region" description="Helical" evidence="1">
    <location>
        <begin position="70"/>
        <end position="88"/>
    </location>
</feature>